<dbReference type="SUPFAM" id="SSF57492">
    <property type="entry name" value="Trefoil"/>
    <property type="match status" value="1"/>
</dbReference>
<evidence type="ECO:0000256" key="5">
    <source>
        <dbReference type="ARBA" id="ARBA00023157"/>
    </source>
</evidence>
<evidence type="ECO:0000256" key="3">
    <source>
        <dbReference type="ARBA" id="ARBA00022801"/>
    </source>
</evidence>
<dbReference type="CDD" id="cd00111">
    <property type="entry name" value="Trefoil"/>
    <property type="match status" value="2"/>
</dbReference>
<feature type="disulfide bond" evidence="9">
    <location>
        <begin position="86"/>
        <end position="103"/>
    </location>
</feature>
<dbReference type="EMBL" id="JARAKH010000026">
    <property type="protein sequence ID" value="KAK8389944.1"/>
    <property type="molecule type" value="Genomic_DNA"/>
</dbReference>
<dbReference type="PROSITE" id="PS00129">
    <property type="entry name" value="GLYCOSYL_HYDROL_F31_1"/>
    <property type="match status" value="2"/>
</dbReference>
<dbReference type="FunFam" id="2.60.40.1180:FF:000001">
    <property type="entry name" value="Maltase-glucoamylase, intestinal"/>
    <property type="match status" value="1"/>
</dbReference>
<organism evidence="13 14">
    <name type="scientific">Scylla paramamosain</name>
    <name type="common">Mud crab</name>
    <dbReference type="NCBI Taxonomy" id="85552"/>
    <lineage>
        <taxon>Eukaryota</taxon>
        <taxon>Metazoa</taxon>
        <taxon>Ecdysozoa</taxon>
        <taxon>Arthropoda</taxon>
        <taxon>Crustacea</taxon>
        <taxon>Multicrustacea</taxon>
        <taxon>Malacostraca</taxon>
        <taxon>Eumalacostraca</taxon>
        <taxon>Eucarida</taxon>
        <taxon>Decapoda</taxon>
        <taxon>Pleocyemata</taxon>
        <taxon>Brachyura</taxon>
        <taxon>Eubrachyura</taxon>
        <taxon>Portunoidea</taxon>
        <taxon>Portunidae</taxon>
        <taxon>Portuninae</taxon>
        <taxon>Scylla</taxon>
    </lineage>
</organism>
<dbReference type="Pfam" id="PF01055">
    <property type="entry name" value="Glyco_hydro_31_2nd"/>
    <property type="match status" value="2"/>
</dbReference>
<dbReference type="GO" id="GO:0030246">
    <property type="term" value="F:carbohydrate binding"/>
    <property type="evidence" value="ECO:0007669"/>
    <property type="project" value="InterPro"/>
</dbReference>
<evidence type="ECO:0000256" key="7">
    <source>
        <dbReference type="ARBA" id="ARBA00023295"/>
    </source>
</evidence>
<evidence type="ECO:0000256" key="1">
    <source>
        <dbReference type="ARBA" id="ARBA00004370"/>
    </source>
</evidence>
<evidence type="ECO:0000256" key="8">
    <source>
        <dbReference type="ARBA" id="ARBA00041343"/>
    </source>
</evidence>
<dbReference type="InterPro" id="IPR000519">
    <property type="entry name" value="P_trefoil_dom"/>
</dbReference>
<dbReference type="GO" id="GO:0016020">
    <property type="term" value="C:membrane"/>
    <property type="evidence" value="ECO:0007669"/>
    <property type="project" value="UniProtKB-SubCell"/>
</dbReference>
<dbReference type="InterPro" id="IPR013780">
    <property type="entry name" value="Glyco_hydro_b"/>
</dbReference>
<dbReference type="Gene3D" id="3.20.20.80">
    <property type="entry name" value="Glycosidases"/>
    <property type="match status" value="2"/>
</dbReference>
<evidence type="ECO:0000256" key="9">
    <source>
        <dbReference type="PROSITE-ProRule" id="PRU00779"/>
    </source>
</evidence>
<dbReference type="Pfam" id="PF00088">
    <property type="entry name" value="Trefoil"/>
    <property type="match status" value="1"/>
</dbReference>
<keyword evidence="11" id="KW-1133">Transmembrane helix</keyword>
<proteinExistence type="inferred from homology"/>
<evidence type="ECO:0000256" key="11">
    <source>
        <dbReference type="SAM" id="Phobius"/>
    </source>
</evidence>
<dbReference type="SUPFAM" id="SSF74650">
    <property type="entry name" value="Galactose mutarotase-like"/>
    <property type="match status" value="2"/>
</dbReference>
<dbReference type="InterPro" id="IPR048395">
    <property type="entry name" value="Glyco_hydro_31_C"/>
</dbReference>
<dbReference type="PROSITE" id="PS51448">
    <property type="entry name" value="P_TREFOIL_2"/>
    <property type="match status" value="1"/>
</dbReference>
<feature type="domain" description="P-type" evidence="12">
    <location>
        <begin position="66"/>
        <end position="107"/>
    </location>
</feature>
<evidence type="ECO:0000259" key="12">
    <source>
        <dbReference type="PROSITE" id="PS51448"/>
    </source>
</evidence>
<dbReference type="InterPro" id="IPR025887">
    <property type="entry name" value="Glyco_hydro_31_N_dom"/>
</dbReference>
<keyword evidence="5 9" id="KW-1015">Disulfide bond</keyword>
<protein>
    <recommendedName>
        <fullName evidence="8">Maltase</fullName>
    </recommendedName>
</protein>
<dbReference type="CDD" id="cd06602">
    <property type="entry name" value="GH31_MGAM_SI_GAA"/>
    <property type="match status" value="2"/>
</dbReference>
<dbReference type="SMART" id="SM00018">
    <property type="entry name" value="PD"/>
    <property type="match status" value="2"/>
</dbReference>
<comment type="similarity">
    <text evidence="2">Belongs to the glycosyl hydrolase 31 family.</text>
</comment>
<dbReference type="PANTHER" id="PTHR22762">
    <property type="entry name" value="ALPHA-GLUCOSIDASE"/>
    <property type="match status" value="1"/>
</dbReference>
<gene>
    <name evidence="13" type="ORF">O3P69_012869</name>
</gene>
<dbReference type="Pfam" id="PF13802">
    <property type="entry name" value="Gal_mutarotas_2"/>
    <property type="match status" value="1"/>
</dbReference>
<evidence type="ECO:0000256" key="6">
    <source>
        <dbReference type="ARBA" id="ARBA00023180"/>
    </source>
</evidence>
<name>A0AAW0TQ89_SCYPA</name>
<dbReference type="GO" id="GO:0005975">
    <property type="term" value="P:carbohydrate metabolic process"/>
    <property type="evidence" value="ECO:0007669"/>
    <property type="project" value="InterPro"/>
</dbReference>
<keyword evidence="14" id="KW-1185">Reference proteome</keyword>
<dbReference type="Gene3D" id="2.60.40.1180">
    <property type="entry name" value="Golgi alpha-mannosidase II"/>
    <property type="match status" value="4"/>
</dbReference>
<dbReference type="SUPFAM" id="SSF51445">
    <property type="entry name" value="(Trans)glycosidases"/>
    <property type="match status" value="2"/>
</dbReference>
<dbReference type="CDD" id="cd14752">
    <property type="entry name" value="GH31_N"/>
    <property type="match status" value="2"/>
</dbReference>
<evidence type="ECO:0000256" key="2">
    <source>
        <dbReference type="ARBA" id="ARBA00007806"/>
    </source>
</evidence>
<dbReference type="Gene3D" id="2.60.40.1760">
    <property type="entry name" value="glycosyl hydrolase (family 31)"/>
    <property type="match status" value="2"/>
</dbReference>
<dbReference type="InterPro" id="IPR030458">
    <property type="entry name" value="Glyco_hydro_31_AS"/>
</dbReference>
<dbReference type="Proteomes" id="UP001487740">
    <property type="component" value="Unassembled WGS sequence"/>
</dbReference>
<feature type="transmembrane region" description="Helical" evidence="11">
    <location>
        <begin position="42"/>
        <end position="63"/>
    </location>
</feature>
<dbReference type="Gene3D" id="4.10.110.10">
    <property type="entry name" value="Spasmolytic Protein, domain 1"/>
    <property type="match status" value="1"/>
</dbReference>
<keyword evidence="6" id="KW-0325">Glycoprotein</keyword>
<keyword evidence="11" id="KW-0812">Transmembrane</keyword>
<reference evidence="13 14" key="1">
    <citation type="submission" date="2023-03" db="EMBL/GenBank/DDBJ databases">
        <title>High-quality genome of Scylla paramamosain provides insights in environmental adaptation.</title>
        <authorList>
            <person name="Zhang L."/>
        </authorList>
    </citation>
    <scope>NUCLEOTIDE SEQUENCE [LARGE SCALE GENOMIC DNA]</scope>
    <source>
        <strain evidence="13">LZ_2023a</strain>
        <tissue evidence="13">Muscle</tissue>
    </source>
</reference>
<dbReference type="InterPro" id="IPR000322">
    <property type="entry name" value="Glyco_hydro_31_TIM"/>
</dbReference>
<evidence type="ECO:0000256" key="4">
    <source>
        <dbReference type="ARBA" id="ARBA00023136"/>
    </source>
</evidence>
<dbReference type="InterPro" id="IPR011013">
    <property type="entry name" value="Gal_mutarotase_sf_dom"/>
</dbReference>
<evidence type="ECO:0000313" key="13">
    <source>
        <dbReference type="EMBL" id="KAK8389944.1"/>
    </source>
</evidence>
<dbReference type="FunFam" id="3.20.20.80:FF:000016">
    <property type="entry name" value="Maltase-glucoamylase, intestinal"/>
    <property type="match status" value="2"/>
</dbReference>
<keyword evidence="7" id="KW-0326">Glycosidase</keyword>
<comment type="caution">
    <text evidence="13">The sequence shown here is derived from an EMBL/GenBank/DDBJ whole genome shotgun (WGS) entry which is preliminary data.</text>
</comment>
<accession>A0AAW0TQ89</accession>
<sequence length="1832" mass="206193">MVRHSSVVRVQREDSGRSPSFSDGHMVVQSSRPAWLRLLRKWGLQLLVLTAVVVVAVVVPVVLSLSQRREVPAGRLSCPRVTKDECEEVGCLWDAREDDVPSCYFPPPISTVAQLTLKNTSARVVPDLKETLTVEVTQYSAEVLRVKVTVPEEERYEPPVPLQLPEPPTQHQQQQSLYRVTLGEEGGNFSLVVRRREGDAVLFDTGVGGFTFADQYLQVATRLASRNLYGLGESHHQSLRHDLHYRTWPMFARDQPPGPPGENLYGVHPVYMVLEETGKAHMVLWLNSNAMEAETLPLPGLILRAIGGVMDLYFFLGPTPALALQQYTSVIGRPILPPYWALGFQLCRYGYNTLDNLKAAVSRTRRQGIPQDVQYADIDHMDHRLDFTVDHVNFAGLEDYVREVKKEGLRFIIILDPAINAEMGEEYPVHVRAKDRDVYITWPPHLVPEQNFGAGDVMLGYVWPDNRTAFPDFFRSSTKAWWKEEIKLLYTSQGLKFDGLWIDMNEPANFGTNEKQPWNWPEERQLWSLTCPNTTLEDPPYLPAAVTVWGGNKRLSDKTICMEAQQGEHREFSHYDVHNLYGWSQAQPTLEALQAATGKRGIVGTGWATTQHAGSDMHKSIIGAVEFNLFGIPYIGADICGFFGDTTEEMCGRWMEVGAFYPYSRNHNTLGAADHDPGLWPSVAAAGRAALMIRYTLLPYLYTLHHLAATQGHSVIRPLFFEFPNTSATWDVDDQFLWGPWLMVAPVLDQGLVARNVYFPPATWYDYHTGQAVEGTDTTHQVAAPLSHVPLYVRGGGILVTQRPHANTMLSRREPLGLVVASSESGGAQGFFYWDDGEAIDPIGSSQYFTAEIVYSEESVVWTVMHSLLSDAAQLVLSDVTVFGVASRPAQLLLDGRRWTTGDWHYNTATQTLKMFDLSLPITKSFTLSWSNTASFVLPCPVSYQDRQDDSPVTEEQCYARNCVWDETSQVQCSIQPHDQYGMEFVDGHITPTATGFKTRLWSRGLPLYPGGPRDVIFEAFQYSDYMLRVKFYAADEGRFEVPVPLDLPQEGLDNPLYRLPFFFYVTRPDSGTVLFDTRIGGLTFTDQFLSISTTLPSKNVYGLGENAHDSFRHTMDGSVWPLFSRDEGPVPQAGKQVNHYGVHPFYECVENDGRAHGVLLLNSNAMDYQLLDYPALTLRTIGGILDLFLVAGPQPESVVSQYTRLIHRPMLPPYWALGFQLSRYGFETLKDLQAAVNRTRDAGIPQDVMYGDIDYMDRRMDFTVDPVNYRGFEDYVSQVKEDGLRFIVILDPAINAELPAAEYPPHNRAMAAGAYITWPERTSPTVIQGNNGGGALGSVMLGYVWPDNKTAFPNFFSTAAQEWWIEEIKTFYNEKIKFDGLWIDMNEPANFGTNEEQPWNWPDGRQPWSLSCPNTTWDNPPYVTKAATVGPTHTMADKTLCLSASEAPYRHYDVHSLYGWAQAEPTLRAVQLVTGRRGLVLSRSTFPGSGQWAGHWLGDNRSNWTDMAHSLIGMMEFNLFGIPYIGADICGFFGEAEEEMCQRWMQVGAFYPFSRNHNVKGAVDQDPGVWGEAVARSSRKALEIRYRLLPYLYTLFFEAHTRGTTVVRPLVHEFSSDRHTLGVDDQFLWGAALMISPVLTPATTQRQVYFPQDAWYDYYSGTPVQFPGEKATIPAPRDTIPLHIRGGHVLPTQRPARNTAAARRLPMGLIVAIGRDRRASGRLFWDDGESINTVSEKKYSLVQFSFVQHTLTGVVETNANEDLKGLTLAHLEFLGVEQPPSAVVYLGTKVPDSDVTYEAASMRLTVNIAHQLNVDFELELKDIWQYEVSMK</sequence>
<dbReference type="GO" id="GO:0004558">
    <property type="term" value="F:alpha-1,4-glucosidase activity"/>
    <property type="evidence" value="ECO:0007669"/>
    <property type="project" value="TreeGrafter"/>
</dbReference>
<feature type="region of interest" description="Disordered" evidence="10">
    <location>
        <begin position="1"/>
        <end position="25"/>
    </location>
</feature>
<dbReference type="InterPro" id="IPR044913">
    <property type="entry name" value="P_trefoil_dom_sf"/>
</dbReference>
<keyword evidence="4 11" id="KW-0472">Membrane</keyword>
<comment type="caution">
    <text evidence="9">Lacks conserved residue(s) required for the propagation of feature annotation.</text>
</comment>
<evidence type="ECO:0000256" key="10">
    <source>
        <dbReference type="SAM" id="MobiDB-lite"/>
    </source>
</evidence>
<dbReference type="Pfam" id="PF21365">
    <property type="entry name" value="Glyco_hydro_31_3rd"/>
    <property type="match status" value="2"/>
</dbReference>
<dbReference type="SUPFAM" id="SSF51011">
    <property type="entry name" value="Glycosyl hydrolase domain"/>
    <property type="match status" value="2"/>
</dbReference>
<dbReference type="PANTHER" id="PTHR22762:SF133">
    <property type="entry name" value="P-TYPE DOMAIN-CONTAINING PROTEIN"/>
    <property type="match status" value="1"/>
</dbReference>
<keyword evidence="3" id="KW-0378">Hydrolase</keyword>
<evidence type="ECO:0000313" key="14">
    <source>
        <dbReference type="Proteomes" id="UP001487740"/>
    </source>
</evidence>
<dbReference type="InterPro" id="IPR017853">
    <property type="entry name" value="GH"/>
</dbReference>
<comment type="subcellular location">
    <subcellularLocation>
        <location evidence="1">Membrane</location>
    </subcellularLocation>
</comment>